<dbReference type="Proteomes" id="UP000887013">
    <property type="component" value="Unassembled WGS sequence"/>
</dbReference>
<accession>A0A8X6N1L3</accession>
<organism evidence="1 3">
    <name type="scientific">Nephila pilipes</name>
    <name type="common">Giant wood spider</name>
    <name type="synonym">Nephila maculata</name>
    <dbReference type="NCBI Taxonomy" id="299642"/>
    <lineage>
        <taxon>Eukaryota</taxon>
        <taxon>Metazoa</taxon>
        <taxon>Ecdysozoa</taxon>
        <taxon>Arthropoda</taxon>
        <taxon>Chelicerata</taxon>
        <taxon>Arachnida</taxon>
        <taxon>Araneae</taxon>
        <taxon>Araneomorphae</taxon>
        <taxon>Entelegynae</taxon>
        <taxon>Araneoidea</taxon>
        <taxon>Nephilidae</taxon>
        <taxon>Nephila</taxon>
    </lineage>
</organism>
<keyword evidence="3" id="KW-1185">Reference proteome</keyword>
<dbReference type="AlphaFoldDB" id="A0A8X6N1L3"/>
<evidence type="ECO:0000313" key="2">
    <source>
        <dbReference type="EMBL" id="GFU18132.1"/>
    </source>
</evidence>
<evidence type="ECO:0000313" key="1">
    <source>
        <dbReference type="EMBL" id="GFS89543.1"/>
    </source>
</evidence>
<dbReference type="EMBL" id="BMAW01126755">
    <property type="protein sequence ID" value="GFU18132.1"/>
    <property type="molecule type" value="Genomic_DNA"/>
</dbReference>
<protein>
    <submittedName>
        <fullName evidence="1">Uncharacterized protein</fullName>
    </submittedName>
</protein>
<reference evidence="1" key="1">
    <citation type="submission" date="2020-08" db="EMBL/GenBank/DDBJ databases">
        <title>Multicomponent nature underlies the extraordinary mechanical properties of spider dragline silk.</title>
        <authorList>
            <person name="Kono N."/>
            <person name="Nakamura H."/>
            <person name="Mori M."/>
            <person name="Yoshida Y."/>
            <person name="Ohtoshi R."/>
            <person name="Malay A.D."/>
            <person name="Moran D.A.P."/>
            <person name="Tomita M."/>
            <person name="Numata K."/>
            <person name="Arakawa K."/>
        </authorList>
    </citation>
    <scope>NUCLEOTIDE SEQUENCE</scope>
</reference>
<name>A0A8X6N1L3_NEPPI</name>
<dbReference type="EMBL" id="BMAW01053147">
    <property type="protein sequence ID" value="GFS89543.1"/>
    <property type="molecule type" value="Genomic_DNA"/>
</dbReference>
<sequence>METRFFSWKATFASGDSLTLAKNIERSFIFRHWISSALSISAPYKCTLTTDIRPRCFELRSGDKIDTWDDTQSPYLWHKFGVA</sequence>
<evidence type="ECO:0000313" key="3">
    <source>
        <dbReference type="Proteomes" id="UP000887013"/>
    </source>
</evidence>
<comment type="caution">
    <text evidence="1">The sequence shown here is derived from an EMBL/GenBank/DDBJ whole genome shotgun (WGS) entry which is preliminary data.</text>
</comment>
<gene>
    <name evidence="2" type="ORF">NPIL_146681</name>
    <name evidence="1" type="ORF">NPIL_630471</name>
</gene>
<proteinExistence type="predicted"/>